<feature type="transmembrane region" description="Helical" evidence="1">
    <location>
        <begin position="6"/>
        <end position="25"/>
    </location>
</feature>
<name>A0A424W751_ALCXX</name>
<organism evidence="2 3">
    <name type="scientific">Alcaligenes xylosoxydans xylosoxydans</name>
    <name type="common">Achromobacter xylosoxidans</name>
    <dbReference type="NCBI Taxonomy" id="85698"/>
    <lineage>
        <taxon>Bacteria</taxon>
        <taxon>Pseudomonadati</taxon>
        <taxon>Pseudomonadota</taxon>
        <taxon>Betaproteobacteria</taxon>
        <taxon>Burkholderiales</taxon>
        <taxon>Alcaligenaceae</taxon>
        <taxon>Achromobacter</taxon>
    </lineage>
</organism>
<dbReference type="Proteomes" id="UP000285324">
    <property type="component" value="Unassembled WGS sequence"/>
</dbReference>
<dbReference type="EMBL" id="QVXO01000048">
    <property type="protein sequence ID" value="RPJ89094.1"/>
    <property type="molecule type" value="Genomic_DNA"/>
</dbReference>
<dbReference type="RefSeq" id="WP_124260389.1">
    <property type="nucleotide sequence ID" value="NZ_CP061008.1"/>
</dbReference>
<keyword evidence="1" id="KW-0812">Transmembrane</keyword>
<gene>
    <name evidence="2" type="ORF">DY367_24485</name>
</gene>
<sequence length="111" mass="12329">MAFLLFPVLFAASLLISLAASAVHGRRHGWTAPATRRWLFVAGCLVLSYLGGLALVIHDPYFDDNGVPEFIPWRFRWTWAWLYAGLLQFAVVPGGLALRFLARRKAASAAQ</sequence>
<evidence type="ECO:0000313" key="3">
    <source>
        <dbReference type="Proteomes" id="UP000285324"/>
    </source>
</evidence>
<feature type="transmembrane region" description="Helical" evidence="1">
    <location>
        <begin position="37"/>
        <end position="58"/>
    </location>
</feature>
<keyword evidence="1" id="KW-1133">Transmembrane helix</keyword>
<comment type="caution">
    <text evidence="2">The sequence shown here is derived from an EMBL/GenBank/DDBJ whole genome shotgun (WGS) entry which is preliminary data.</text>
</comment>
<accession>A0A424W751</accession>
<feature type="transmembrane region" description="Helical" evidence="1">
    <location>
        <begin position="78"/>
        <end position="102"/>
    </location>
</feature>
<dbReference type="AlphaFoldDB" id="A0A424W751"/>
<protein>
    <submittedName>
        <fullName evidence="2">Uncharacterized protein</fullName>
    </submittedName>
</protein>
<proteinExistence type="predicted"/>
<reference evidence="2 3" key="1">
    <citation type="submission" date="2018-08" db="EMBL/GenBank/DDBJ databases">
        <title>Achromobacter xylosoxidans Genome sequencing and assembly.</title>
        <authorList>
            <person name="Wang R."/>
            <person name="Rensing C."/>
            <person name="Li Y."/>
        </authorList>
    </citation>
    <scope>NUCLEOTIDE SEQUENCE [LARGE SCALE GENOMIC DNA]</scope>
    <source>
        <strain evidence="2 3">GD003A</strain>
    </source>
</reference>
<evidence type="ECO:0000313" key="2">
    <source>
        <dbReference type="EMBL" id="RPJ89094.1"/>
    </source>
</evidence>
<dbReference type="OrthoDB" id="9256278at2"/>
<keyword evidence="1" id="KW-0472">Membrane</keyword>
<evidence type="ECO:0000256" key="1">
    <source>
        <dbReference type="SAM" id="Phobius"/>
    </source>
</evidence>